<dbReference type="GO" id="GO:0008970">
    <property type="term" value="F:phospholipase A1 activity"/>
    <property type="evidence" value="ECO:0007669"/>
    <property type="project" value="UniProtKB-EC"/>
</dbReference>
<name>A0A026WZL0_OOCBI</name>
<dbReference type="Proteomes" id="UP000053097">
    <property type="component" value="Unassembled WGS sequence"/>
</dbReference>
<feature type="domain" description="Lipase" evidence="10">
    <location>
        <begin position="62"/>
        <end position="346"/>
    </location>
</feature>
<protein>
    <recommendedName>
        <fullName evidence="4">phospholipase A1</fullName>
        <ecNumber evidence="4">3.1.1.32</ecNumber>
    </recommendedName>
</protein>
<keyword evidence="9" id="KW-0732">Signal</keyword>
<dbReference type="EMBL" id="KK107063">
    <property type="protein sequence ID" value="EZA61161.1"/>
    <property type="molecule type" value="Genomic_DNA"/>
</dbReference>
<evidence type="ECO:0000256" key="6">
    <source>
        <dbReference type="ARBA" id="ARBA00022801"/>
    </source>
</evidence>
<comment type="catalytic activity">
    <reaction evidence="1">
        <text>a 1,2-diacyl-sn-glycero-3-phosphocholine + H2O = a 2-acyl-sn-glycero-3-phosphocholine + a fatty acid + H(+)</text>
        <dbReference type="Rhea" id="RHEA:18689"/>
        <dbReference type="ChEBI" id="CHEBI:15377"/>
        <dbReference type="ChEBI" id="CHEBI:15378"/>
        <dbReference type="ChEBI" id="CHEBI:28868"/>
        <dbReference type="ChEBI" id="CHEBI:57643"/>
        <dbReference type="ChEBI" id="CHEBI:57875"/>
        <dbReference type="EC" id="3.1.1.32"/>
    </reaction>
</comment>
<keyword evidence="5" id="KW-0964">Secreted</keyword>
<keyword evidence="6" id="KW-0378">Hydrolase</keyword>
<organism evidence="11 12">
    <name type="scientific">Ooceraea biroi</name>
    <name type="common">Clonal raider ant</name>
    <name type="synonym">Cerapachys biroi</name>
    <dbReference type="NCBI Taxonomy" id="2015173"/>
    <lineage>
        <taxon>Eukaryota</taxon>
        <taxon>Metazoa</taxon>
        <taxon>Ecdysozoa</taxon>
        <taxon>Arthropoda</taxon>
        <taxon>Hexapoda</taxon>
        <taxon>Insecta</taxon>
        <taxon>Pterygota</taxon>
        <taxon>Neoptera</taxon>
        <taxon>Endopterygota</taxon>
        <taxon>Hymenoptera</taxon>
        <taxon>Apocrita</taxon>
        <taxon>Aculeata</taxon>
        <taxon>Formicoidea</taxon>
        <taxon>Formicidae</taxon>
        <taxon>Dorylinae</taxon>
        <taxon>Ooceraea</taxon>
    </lineage>
</organism>
<dbReference type="PANTHER" id="PTHR11610:SF173">
    <property type="entry name" value="LIPASE DOMAIN-CONTAINING PROTEIN-RELATED"/>
    <property type="match status" value="1"/>
</dbReference>
<evidence type="ECO:0000256" key="3">
    <source>
        <dbReference type="ARBA" id="ARBA00010701"/>
    </source>
</evidence>
<dbReference type="GO" id="GO:0017171">
    <property type="term" value="F:serine hydrolase activity"/>
    <property type="evidence" value="ECO:0007669"/>
    <property type="project" value="TreeGrafter"/>
</dbReference>
<evidence type="ECO:0000259" key="10">
    <source>
        <dbReference type="Pfam" id="PF00151"/>
    </source>
</evidence>
<evidence type="ECO:0000256" key="7">
    <source>
        <dbReference type="ARBA" id="ARBA00023157"/>
    </source>
</evidence>
<reference evidence="11 12" key="1">
    <citation type="journal article" date="2014" name="Curr. Biol.">
        <title>The genome of the clonal raider ant Cerapachys biroi.</title>
        <authorList>
            <person name="Oxley P.R."/>
            <person name="Ji L."/>
            <person name="Fetter-Pruneda I."/>
            <person name="McKenzie S.K."/>
            <person name="Li C."/>
            <person name="Hu H."/>
            <person name="Zhang G."/>
            <person name="Kronauer D.J."/>
        </authorList>
    </citation>
    <scope>NUCLEOTIDE SEQUENCE [LARGE SCALE GENOMIC DNA]</scope>
</reference>
<evidence type="ECO:0000256" key="1">
    <source>
        <dbReference type="ARBA" id="ARBA00000111"/>
    </source>
</evidence>
<keyword evidence="12" id="KW-1185">Reference proteome</keyword>
<proteinExistence type="inferred from homology"/>
<dbReference type="PRINTS" id="PR00821">
    <property type="entry name" value="TAGLIPASE"/>
</dbReference>
<dbReference type="InterPro" id="IPR013818">
    <property type="entry name" value="Lipase"/>
</dbReference>
<dbReference type="EC" id="3.1.1.32" evidence="4"/>
<dbReference type="Pfam" id="PF00151">
    <property type="entry name" value="Lipase"/>
    <property type="match status" value="1"/>
</dbReference>
<dbReference type="AlphaFoldDB" id="A0A026WZL0"/>
<comment type="similarity">
    <text evidence="3 8">Belongs to the AB hydrolase superfamily. Lipase family.</text>
</comment>
<dbReference type="SUPFAM" id="SSF53474">
    <property type="entry name" value="alpha/beta-Hydrolases"/>
    <property type="match status" value="1"/>
</dbReference>
<feature type="signal peptide" evidence="9">
    <location>
        <begin position="1"/>
        <end position="22"/>
    </location>
</feature>
<accession>A0A026WZL0</accession>
<evidence type="ECO:0000256" key="5">
    <source>
        <dbReference type="ARBA" id="ARBA00022525"/>
    </source>
</evidence>
<dbReference type="InterPro" id="IPR000734">
    <property type="entry name" value="TAG_lipase"/>
</dbReference>
<evidence type="ECO:0000256" key="9">
    <source>
        <dbReference type="SAM" id="SignalP"/>
    </source>
</evidence>
<evidence type="ECO:0000256" key="8">
    <source>
        <dbReference type="RuleBase" id="RU004262"/>
    </source>
</evidence>
<keyword evidence="7" id="KW-1015">Disulfide bond</keyword>
<dbReference type="PANTHER" id="PTHR11610">
    <property type="entry name" value="LIPASE"/>
    <property type="match status" value="1"/>
</dbReference>
<evidence type="ECO:0000256" key="4">
    <source>
        <dbReference type="ARBA" id="ARBA00013179"/>
    </source>
</evidence>
<evidence type="ECO:0000313" key="11">
    <source>
        <dbReference type="EMBL" id="EZA61161.1"/>
    </source>
</evidence>
<dbReference type="OrthoDB" id="199913at2759"/>
<dbReference type="CDD" id="cd00707">
    <property type="entry name" value="Pancreat_lipase_like"/>
    <property type="match status" value="1"/>
</dbReference>
<gene>
    <name evidence="11" type="ORF">X777_08373</name>
</gene>
<sequence>MLLNLLSKEIIMLVVLCYPAHSKQWESGLRQRYDGYGEDWIFMPDGNGQPQVAVLKLQDSEIRSVLEGSEIAYIIYTRSGPKEGTRVTLNDTASLDSSDFRPTRKTKFITHGWKSSASASDLLNMKEAFLTHGDYNVILMDWEPLAASTFYLGPMRNTVRVGNDAGNFIDFLVKETDLKTENVHFIGHSLGAHVAGNAGSATTSGKLSRVTGLDPALPGFHMLSSEKTRLDPSDAAFVDVIHSCGGVLGFLQPLGKVDFYPNAGTAVQPGCCCAPEIMEACSHGRSYKYFTESINSKTGLLAAKCDNWDSYMAGKCAKSQVVLMGEHVDQTAEGLFFLRTRSDPPYAYIPKVTDNNV</sequence>
<feature type="chain" id="PRO_5001541756" description="phospholipase A1" evidence="9">
    <location>
        <begin position="23"/>
        <end position="357"/>
    </location>
</feature>
<dbReference type="Gene3D" id="3.40.50.1820">
    <property type="entry name" value="alpha/beta hydrolase"/>
    <property type="match status" value="1"/>
</dbReference>
<comment type="subcellular location">
    <subcellularLocation>
        <location evidence="2">Secreted</location>
    </subcellularLocation>
</comment>
<evidence type="ECO:0000256" key="2">
    <source>
        <dbReference type="ARBA" id="ARBA00004613"/>
    </source>
</evidence>
<dbReference type="FunFam" id="3.40.50.1820:FF:000076">
    <property type="entry name" value="phospholipase A1"/>
    <property type="match status" value="1"/>
</dbReference>
<dbReference type="GO" id="GO:0016042">
    <property type="term" value="P:lipid catabolic process"/>
    <property type="evidence" value="ECO:0007669"/>
    <property type="project" value="TreeGrafter"/>
</dbReference>
<dbReference type="OMA" id="RCPRIAN"/>
<dbReference type="InterPro" id="IPR029058">
    <property type="entry name" value="AB_hydrolase_fold"/>
</dbReference>
<evidence type="ECO:0000313" key="12">
    <source>
        <dbReference type="Proteomes" id="UP000053097"/>
    </source>
</evidence>
<dbReference type="InterPro" id="IPR033906">
    <property type="entry name" value="Lipase_N"/>
</dbReference>
<dbReference type="GO" id="GO:0005615">
    <property type="term" value="C:extracellular space"/>
    <property type="evidence" value="ECO:0007669"/>
    <property type="project" value="TreeGrafter"/>
</dbReference>
<dbReference type="STRING" id="2015173.A0A026WZL0"/>